<dbReference type="EMBL" id="CP041614">
    <property type="protein sequence ID" value="QDO85413.1"/>
    <property type="molecule type" value="Genomic_DNA"/>
</dbReference>
<name>A0ABX5X376_9GAMM</name>
<feature type="domain" description="VopL C-terminal dimerization" evidence="1">
    <location>
        <begin position="21"/>
        <end position="210"/>
    </location>
</feature>
<evidence type="ECO:0000313" key="3">
    <source>
        <dbReference type="Proteomes" id="UP000315947"/>
    </source>
</evidence>
<protein>
    <recommendedName>
        <fullName evidence="1">VopL C-terminal dimerization domain-containing protein</fullName>
    </recommendedName>
</protein>
<proteinExistence type="predicted"/>
<sequence>MTIDWPKAAKNTRSNISDKGQEHIQAFVNEIKRYPVLFIPLEANSKYIPTNAAEEIKWSGNSTQTSATTTQPLSFTDAIKRLQLQSPRTTLTSDSGDKNSPLEIMTKASKIANNGITPELKVEIIGDQYRSSLLKSFNALPFVEHMTKSMDNNAVLALEKSFKAHINCANALQTSINTFIIKHMHNQFGDFTYTGNQTIIKEQQTTIEKLKAQLALR</sequence>
<dbReference type="InterPro" id="IPR049414">
    <property type="entry name" value="VopL_VCD"/>
</dbReference>
<dbReference type="InterPro" id="IPR049415">
    <property type="entry name" value="VopL_VCD_sf"/>
</dbReference>
<dbReference type="RefSeq" id="WP_144047753.1">
    <property type="nucleotide sequence ID" value="NZ_CP041614.1"/>
</dbReference>
<dbReference type="Pfam" id="PF20792">
    <property type="entry name" value="VCD"/>
    <property type="match status" value="1"/>
</dbReference>
<dbReference type="Gene3D" id="1.20.120.1210">
    <property type="match status" value="1"/>
</dbReference>
<reference evidence="2 3" key="1">
    <citation type="submission" date="2019-07" db="EMBL/GenBank/DDBJ databases">
        <title>Shewanella sp. YLB-06 whole genomic sequence.</title>
        <authorList>
            <person name="Yu L."/>
        </authorList>
    </citation>
    <scope>NUCLEOTIDE SEQUENCE [LARGE SCALE GENOMIC DNA]</scope>
    <source>
        <strain evidence="2 3">YLB-06</strain>
    </source>
</reference>
<evidence type="ECO:0000313" key="2">
    <source>
        <dbReference type="EMBL" id="QDO85413.1"/>
    </source>
</evidence>
<evidence type="ECO:0000259" key="1">
    <source>
        <dbReference type="Pfam" id="PF20792"/>
    </source>
</evidence>
<keyword evidence="3" id="KW-1185">Reference proteome</keyword>
<dbReference type="Proteomes" id="UP000315947">
    <property type="component" value="Chromosome"/>
</dbReference>
<organism evidence="2 3">
    <name type="scientific">Shewanella psychropiezotolerans</name>
    <dbReference type="NCBI Taxonomy" id="2593655"/>
    <lineage>
        <taxon>Bacteria</taxon>
        <taxon>Pseudomonadati</taxon>
        <taxon>Pseudomonadota</taxon>
        <taxon>Gammaproteobacteria</taxon>
        <taxon>Alteromonadales</taxon>
        <taxon>Shewanellaceae</taxon>
        <taxon>Shewanella</taxon>
    </lineage>
</organism>
<gene>
    <name evidence="2" type="ORF">FM037_21875</name>
</gene>
<accession>A0ABX5X376</accession>